<evidence type="ECO:0000256" key="2">
    <source>
        <dbReference type="RuleBase" id="RU610713"/>
    </source>
</evidence>
<name>A0A2G9U6N1_TELCI</name>
<dbReference type="InterPro" id="IPR000742">
    <property type="entry name" value="EGF"/>
</dbReference>
<reference evidence="4 5" key="1">
    <citation type="submission" date="2015-09" db="EMBL/GenBank/DDBJ databases">
        <title>Draft genome of the parasitic nematode Teladorsagia circumcincta isolate WARC Sus (inbred).</title>
        <authorList>
            <person name="Mitreva M."/>
        </authorList>
    </citation>
    <scope>NUCLEOTIDE SEQUENCE [LARGE SCALE GENOMIC DNA]</scope>
    <source>
        <strain evidence="4 5">S</strain>
    </source>
</reference>
<keyword evidence="1" id="KW-0245">EGF-like domain</keyword>
<dbReference type="InterPro" id="IPR018155">
    <property type="entry name" value="Hyaluronidase"/>
</dbReference>
<dbReference type="Pfam" id="PF00008">
    <property type="entry name" value="EGF"/>
    <property type="match status" value="1"/>
</dbReference>
<feature type="disulfide bond" evidence="1">
    <location>
        <begin position="83"/>
        <end position="92"/>
    </location>
</feature>
<comment type="caution">
    <text evidence="1">Lacks conserved residue(s) required for the propagation of feature annotation.</text>
</comment>
<evidence type="ECO:0000313" key="5">
    <source>
        <dbReference type="Proteomes" id="UP000230423"/>
    </source>
</evidence>
<dbReference type="GO" id="GO:0004415">
    <property type="term" value="F:hyalurononglucosaminidase activity"/>
    <property type="evidence" value="ECO:0007669"/>
    <property type="project" value="UniProtKB-UniRule"/>
</dbReference>
<dbReference type="PANTHER" id="PTHR11769:SF35">
    <property type="entry name" value="HYALURONIDASE"/>
    <property type="match status" value="1"/>
</dbReference>
<dbReference type="EMBL" id="KZ348692">
    <property type="protein sequence ID" value="PIO65825.1"/>
    <property type="molecule type" value="Genomic_DNA"/>
</dbReference>
<dbReference type="PROSITE" id="PS00022">
    <property type="entry name" value="EGF_1"/>
    <property type="match status" value="1"/>
</dbReference>
<keyword evidence="1" id="KW-1015">Disulfide bond</keyword>
<evidence type="ECO:0000313" key="4">
    <source>
        <dbReference type="EMBL" id="PIO65825.1"/>
    </source>
</evidence>
<dbReference type="GO" id="GO:0005975">
    <property type="term" value="P:carbohydrate metabolic process"/>
    <property type="evidence" value="ECO:0007669"/>
    <property type="project" value="InterPro"/>
</dbReference>
<organism evidence="4 5">
    <name type="scientific">Teladorsagia circumcincta</name>
    <name type="common">Brown stomach worm</name>
    <name type="synonym">Ostertagia circumcincta</name>
    <dbReference type="NCBI Taxonomy" id="45464"/>
    <lineage>
        <taxon>Eukaryota</taxon>
        <taxon>Metazoa</taxon>
        <taxon>Ecdysozoa</taxon>
        <taxon>Nematoda</taxon>
        <taxon>Chromadorea</taxon>
        <taxon>Rhabditida</taxon>
        <taxon>Rhabditina</taxon>
        <taxon>Rhabditomorpha</taxon>
        <taxon>Strongyloidea</taxon>
        <taxon>Trichostrongylidae</taxon>
        <taxon>Teladorsagia</taxon>
    </lineage>
</organism>
<accession>A0A2G9U6N1</accession>
<dbReference type="Gene3D" id="3.20.20.70">
    <property type="entry name" value="Aldolase class I"/>
    <property type="match status" value="1"/>
</dbReference>
<keyword evidence="5" id="KW-1185">Reference proteome</keyword>
<dbReference type="AlphaFoldDB" id="A0A2G9U6N1"/>
<dbReference type="OrthoDB" id="5796153at2759"/>
<feature type="domain" description="EGF-like" evidence="3">
    <location>
        <begin position="46"/>
        <end position="93"/>
    </location>
</feature>
<evidence type="ECO:0000259" key="3">
    <source>
        <dbReference type="PROSITE" id="PS50026"/>
    </source>
</evidence>
<gene>
    <name evidence="4" type="ORF">TELCIR_12483</name>
</gene>
<dbReference type="Pfam" id="PF01630">
    <property type="entry name" value="Glyco_hydro_56"/>
    <property type="match status" value="1"/>
</dbReference>
<keyword evidence="2" id="KW-0326">Glycosidase</keyword>
<dbReference type="EC" id="3.2.1.35" evidence="2"/>
<evidence type="ECO:0000256" key="1">
    <source>
        <dbReference type="PROSITE-ProRule" id="PRU00076"/>
    </source>
</evidence>
<protein>
    <recommendedName>
        <fullName evidence="2">Hyaluronidase</fullName>
        <ecNumber evidence="2">3.2.1.35</ecNumber>
    </recommendedName>
</protein>
<dbReference type="Proteomes" id="UP000230423">
    <property type="component" value="Unassembled WGS sequence"/>
</dbReference>
<keyword evidence="2" id="KW-0378">Hydrolase</keyword>
<dbReference type="GO" id="GO:0030214">
    <property type="term" value="P:hyaluronan catabolic process"/>
    <property type="evidence" value="ECO:0007669"/>
    <property type="project" value="TreeGrafter"/>
</dbReference>
<proteinExistence type="inferred from homology"/>
<comment type="similarity">
    <text evidence="2">Belongs to the glycosyl hydrolase 56 family.</text>
</comment>
<dbReference type="PANTHER" id="PTHR11769">
    <property type="entry name" value="HYALURONIDASE"/>
    <property type="match status" value="1"/>
</dbReference>
<dbReference type="InterPro" id="IPR013785">
    <property type="entry name" value="Aldolase_TIM"/>
</dbReference>
<dbReference type="SUPFAM" id="SSF57196">
    <property type="entry name" value="EGF/Laminin"/>
    <property type="match status" value="1"/>
</dbReference>
<dbReference type="PROSITE" id="PS50026">
    <property type="entry name" value="EGF_3"/>
    <property type="match status" value="1"/>
</dbReference>
<comment type="catalytic activity">
    <reaction evidence="2">
        <text>Random hydrolysis of (1-&gt;4)-linkages between N-acetyl-beta-D-glucosamine and D-glucuronate residues in hyaluronate.</text>
        <dbReference type="EC" id="3.2.1.35"/>
    </reaction>
</comment>
<sequence>MKQPADLGASGLVLWSTSKKIKDRCDYIAKYISTDLGPTLTNVRGNLTKCRETKCLNRGECVLRQPATECTFDFDFDDYECRCDQHYKGENCSEQRRFPY</sequence>